<proteinExistence type="predicted"/>
<dbReference type="Proteomes" id="UP001154078">
    <property type="component" value="Chromosome 1"/>
</dbReference>
<name>A0A9P0ASE8_BRAAE</name>
<dbReference type="AlphaFoldDB" id="A0A9P0ASE8"/>
<dbReference type="OrthoDB" id="7486164at2759"/>
<protein>
    <submittedName>
        <fullName evidence="1">Uncharacterized protein</fullName>
    </submittedName>
</protein>
<organism evidence="1 2">
    <name type="scientific">Brassicogethes aeneus</name>
    <name type="common">Rape pollen beetle</name>
    <name type="synonym">Meligethes aeneus</name>
    <dbReference type="NCBI Taxonomy" id="1431903"/>
    <lineage>
        <taxon>Eukaryota</taxon>
        <taxon>Metazoa</taxon>
        <taxon>Ecdysozoa</taxon>
        <taxon>Arthropoda</taxon>
        <taxon>Hexapoda</taxon>
        <taxon>Insecta</taxon>
        <taxon>Pterygota</taxon>
        <taxon>Neoptera</taxon>
        <taxon>Endopterygota</taxon>
        <taxon>Coleoptera</taxon>
        <taxon>Polyphaga</taxon>
        <taxon>Cucujiformia</taxon>
        <taxon>Nitidulidae</taxon>
        <taxon>Meligethinae</taxon>
        <taxon>Brassicogethes</taxon>
    </lineage>
</organism>
<evidence type="ECO:0000313" key="2">
    <source>
        <dbReference type="Proteomes" id="UP001154078"/>
    </source>
</evidence>
<sequence length="208" mass="23587">MALGRCLVLLTISGIKINIWPLVTDADMGRIEILLGTEAITQPGLTMVVRQGKAMLLEEESPDKWMSSFGMPEVEEGKYVIRLAEELCCKSFASQMVKVDVSGKQGGDFVMVDKVVTTEHGYLMIHGQLLKLGMENQLLKVTNLTKKEIHWRKGRVLFRLELGGNKEAKAGEKKKATKTTQVKWRLKQQPMYRYFTDPIDCHTQSEVW</sequence>
<dbReference type="EMBL" id="OV121132">
    <property type="protein sequence ID" value="CAH0547021.1"/>
    <property type="molecule type" value="Genomic_DNA"/>
</dbReference>
<accession>A0A9P0ASE8</accession>
<keyword evidence="2" id="KW-1185">Reference proteome</keyword>
<reference evidence="1" key="1">
    <citation type="submission" date="2021-12" db="EMBL/GenBank/DDBJ databases">
        <authorList>
            <person name="King R."/>
        </authorList>
    </citation>
    <scope>NUCLEOTIDE SEQUENCE</scope>
</reference>
<gene>
    <name evidence="1" type="ORF">MELIAE_LOCUS1077</name>
</gene>
<evidence type="ECO:0000313" key="1">
    <source>
        <dbReference type="EMBL" id="CAH0547021.1"/>
    </source>
</evidence>